<feature type="transmembrane region" description="Helical" evidence="1">
    <location>
        <begin position="29"/>
        <end position="51"/>
    </location>
</feature>
<sequence>MLHESFANPCVIDGVDHGQTLYAMGVSGWFMLITLPVAAVLFLLLVCLIMADLVRRARRRRTN</sequence>
<dbReference type="AlphaFoldDB" id="A0A2M8J601"/>
<reference evidence="2 3" key="1">
    <citation type="journal article" date="2018" name="Int. J. Syst. Evol. Microbiol.">
        <title>Pseudooceanicola lipolyticus sp. nov., a marine alphaproteobacterium, reclassification of Oceanicola flagellatus as Pseudooceanicola flagellatus comb. nov. and emended description of the genus Pseudooceanicola.</title>
        <authorList>
            <person name="Huang M.-M."/>
            <person name="Guo L.-L."/>
            <person name="Wu Y.-H."/>
            <person name="Lai Q.-L."/>
            <person name="Shao Z.-Z."/>
            <person name="Wang C.-S."/>
            <person name="Wu M."/>
            <person name="Xu X.-W."/>
        </authorList>
    </citation>
    <scope>NUCLEOTIDE SEQUENCE [LARGE SCALE GENOMIC DNA]</scope>
    <source>
        <strain evidence="2 3">157</strain>
    </source>
</reference>
<dbReference type="EMBL" id="PGTB01000004">
    <property type="protein sequence ID" value="PJE38207.1"/>
    <property type="molecule type" value="Genomic_DNA"/>
</dbReference>
<comment type="caution">
    <text evidence="2">The sequence shown here is derived from an EMBL/GenBank/DDBJ whole genome shotgun (WGS) entry which is preliminary data.</text>
</comment>
<proteinExistence type="predicted"/>
<dbReference type="RefSeq" id="WP_100161201.1">
    <property type="nucleotide sequence ID" value="NZ_PGTB01000004.1"/>
</dbReference>
<evidence type="ECO:0000313" key="2">
    <source>
        <dbReference type="EMBL" id="PJE38207.1"/>
    </source>
</evidence>
<name>A0A2M8J601_9RHOB</name>
<dbReference type="OrthoDB" id="5948392at2"/>
<dbReference type="Proteomes" id="UP000231553">
    <property type="component" value="Unassembled WGS sequence"/>
</dbReference>
<keyword evidence="1" id="KW-0812">Transmembrane</keyword>
<protein>
    <submittedName>
        <fullName evidence="2">Uncharacterized protein</fullName>
    </submittedName>
</protein>
<keyword evidence="1" id="KW-0472">Membrane</keyword>
<keyword evidence="1" id="KW-1133">Transmembrane helix</keyword>
<evidence type="ECO:0000256" key="1">
    <source>
        <dbReference type="SAM" id="Phobius"/>
    </source>
</evidence>
<gene>
    <name evidence="2" type="ORF">CVM52_03440</name>
</gene>
<evidence type="ECO:0000313" key="3">
    <source>
        <dbReference type="Proteomes" id="UP000231553"/>
    </source>
</evidence>
<keyword evidence="3" id="KW-1185">Reference proteome</keyword>
<organism evidence="2 3">
    <name type="scientific">Pseudooceanicola lipolyticus</name>
    <dbReference type="NCBI Taxonomy" id="2029104"/>
    <lineage>
        <taxon>Bacteria</taxon>
        <taxon>Pseudomonadati</taxon>
        <taxon>Pseudomonadota</taxon>
        <taxon>Alphaproteobacteria</taxon>
        <taxon>Rhodobacterales</taxon>
        <taxon>Paracoccaceae</taxon>
        <taxon>Pseudooceanicola</taxon>
    </lineage>
</organism>
<accession>A0A2M8J601</accession>